<accession>A0AAW1RVU1</accession>
<protein>
    <submittedName>
        <fullName evidence="1">Uncharacterized protein</fullName>
    </submittedName>
</protein>
<gene>
    <name evidence="1" type="ORF">WJX84_010465</name>
</gene>
<dbReference type="AlphaFoldDB" id="A0AAW1RVU1"/>
<reference evidence="1 2" key="1">
    <citation type="journal article" date="2024" name="Nat. Commun.">
        <title>Phylogenomics reveals the evolutionary origins of lichenization in chlorophyte algae.</title>
        <authorList>
            <person name="Puginier C."/>
            <person name="Libourel C."/>
            <person name="Otte J."/>
            <person name="Skaloud P."/>
            <person name="Haon M."/>
            <person name="Grisel S."/>
            <person name="Petersen M."/>
            <person name="Berrin J.G."/>
            <person name="Delaux P.M."/>
            <person name="Dal Grande F."/>
            <person name="Keller J."/>
        </authorList>
    </citation>
    <scope>NUCLEOTIDE SEQUENCE [LARGE SCALE GENOMIC DNA]</scope>
    <source>
        <strain evidence="1 2">SAG 2523</strain>
    </source>
</reference>
<dbReference type="EMBL" id="JALJOV010001947">
    <property type="protein sequence ID" value="KAK9837528.1"/>
    <property type="molecule type" value="Genomic_DNA"/>
</dbReference>
<evidence type="ECO:0000313" key="1">
    <source>
        <dbReference type="EMBL" id="KAK9837528.1"/>
    </source>
</evidence>
<organism evidence="1 2">
    <name type="scientific">Apatococcus fuscideae</name>
    <dbReference type="NCBI Taxonomy" id="2026836"/>
    <lineage>
        <taxon>Eukaryota</taxon>
        <taxon>Viridiplantae</taxon>
        <taxon>Chlorophyta</taxon>
        <taxon>core chlorophytes</taxon>
        <taxon>Trebouxiophyceae</taxon>
        <taxon>Chlorellales</taxon>
        <taxon>Chlorellaceae</taxon>
        <taxon>Apatococcus</taxon>
    </lineage>
</organism>
<sequence>MMSSHYLHNGSPRNRAMWEVTHECDLKIPEPGCSRTVQEASGAVEVSWEANPVTIRRTLQSAARNPGLHGAFSKAASVGAAA</sequence>
<keyword evidence="2" id="KW-1185">Reference proteome</keyword>
<dbReference type="Proteomes" id="UP001485043">
    <property type="component" value="Unassembled WGS sequence"/>
</dbReference>
<name>A0AAW1RVU1_9CHLO</name>
<comment type="caution">
    <text evidence="1">The sequence shown here is derived from an EMBL/GenBank/DDBJ whole genome shotgun (WGS) entry which is preliminary data.</text>
</comment>
<evidence type="ECO:0000313" key="2">
    <source>
        <dbReference type="Proteomes" id="UP001485043"/>
    </source>
</evidence>
<proteinExistence type="predicted"/>